<gene>
    <name evidence="1" type="ORF">M231_03955</name>
</gene>
<dbReference type="InParanoid" id="A0A4Q1BLV1"/>
<accession>A0A4Q1BLV1</accession>
<dbReference type="AlphaFoldDB" id="A0A4Q1BLV1"/>
<dbReference type="EMBL" id="SDIL01000042">
    <property type="protein sequence ID" value="RXK38779.1"/>
    <property type="molecule type" value="Genomic_DNA"/>
</dbReference>
<dbReference type="VEuPathDB" id="FungiDB:TREMEDRAFT_64808"/>
<evidence type="ECO:0000313" key="1">
    <source>
        <dbReference type="EMBL" id="RXK38779.1"/>
    </source>
</evidence>
<sequence>MSEKVEPNQSDWSIAPSLERYRRLTQVPCTQLQERVLSIPKKPGLPVINAMIDQYQTASLNWLSLEAGKVKGLSGLFAASCLAIHLPVWWRAWLHSTTADDPLSTVSAISAMIRGQGYGNTTRLGRDANIQIVNTDVHSTLAKYLPHDEWGDVSNLINKCLVPIREHLVSMEATLSVAQQLSGKKEEHSTMPTEAEPSNEARLVSICQMVAGHGFDEIRQKNGNALMSFTKELNILQALIDAPMVSSGPFRSVLDSVNSVHHAVSGHLHPLPGDIHMRPKKPWSDLIGSEVRDYLSQGNVKQALDFCLSGPQVIRTRDALNILYAAQYFAAVEKKAATSLGVNEGRMSSGTIYLGPTRTLAYFSHHCQRDGETLEGLLHGLYQTILSNPTTDPLRSLPGLESRLDKLVLDVGTTVYNPSATSIKEEVDMGLQSIGL</sequence>
<name>A0A4Q1BLV1_TREME</name>
<evidence type="ECO:0000313" key="2">
    <source>
        <dbReference type="Proteomes" id="UP000289152"/>
    </source>
</evidence>
<protein>
    <submittedName>
        <fullName evidence="1">Uncharacterized protein</fullName>
    </submittedName>
</protein>
<dbReference type="Proteomes" id="UP000289152">
    <property type="component" value="Unassembled WGS sequence"/>
</dbReference>
<keyword evidence="2" id="KW-1185">Reference proteome</keyword>
<organism evidence="1 2">
    <name type="scientific">Tremella mesenterica</name>
    <name type="common">Jelly fungus</name>
    <dbReference type="NCBI Taxonomy" id="5217"/>
    <lineage>
        <taxon>Eukaryota</taxon>
        <taxon>Fungi</taxon>
        <taxon>Dikarya</taxon>
        <taxon>Basidiomycota</taxon>
        <taxon>Agaricomycotina</taxon>
        <taxon>Tremellomycetes</taxon>
        <taxon>Tremellales</taxon>
        <taxon>Tremellaceae</taxon>
        <taxon>Tremella</taxon>
    </lineage>
</organism>
<proteinExistence type="predicted"/>
<reference evidence="1 2" key="1">
    <citation type="submission" date="2016-06" db="EMBL/GenBank/DDBJ databases">
        <title>Evolution of pathogenesis and genome organization in the Tremellales.</title>
        <authorList>
            <person name="Cuomo C."/>
            <person name="Litvintseva A."/>
            <person name="Heitman J."/>
            <person name="Chen Y."/>
            <person name="Sun S."/>
            <person name="Springer D."/>
            <person name="Dromer F."/>
            <person name="Young S."/>
            <person name="Zeng Q."/>
            <person name="Chapman S."/>
            <person name="Gujja S."/>
            <person name="Saif S."/>
            <person name="Birren B."/>
        </authorList>
    </citation>
    <scope>NUCLEOTIDE SEQUENCE [LARGE SCALE GENOMIC DNA]</scope>
    <source>
        <strain evidence="1 2">ATCC 28783</strain>
    </source>
</reference>
<comment type="caution">
    <text evidence="1">The sequence shown here is derived from an EMBL/GenBank/DDBJ whole genome shotgun (WGS) entry which is preliminary data.</text>
</comment>